<dbReference type="InterPro" id="IPR032430">
    <property type="entry name" value="Blm10_mid"/>
</dbReference>
<accession>A0A3P6RTD0</accession>
<dbReference type="GO" id="GO:0070628">
    <property type="term" value="F:proteasome binding"/>
    <property type="evidence" value="ECO:0007669"/>
    <property type="project" value="InterPro"/>
</dbReference>
<dbReference type="Pfam" id="PF23096">
    <property type="entry name" value="HEAT_PSME4"/>
    <property type="match status" value="1"/>
</dbReference>
<dbReference type="InterPro" id="IPR016024">
    <property type="entry name" value="ARM-type_fold"/>
</dbReference>
<dbReference type="InterPro" id="IPR055455">
    <property type="entry name" value="HEAT_PSME4"/>
</dbReference>
<dbReference type="SUPFAM" id="SSF48371">
    <property type="entry name" value="ARM repeat"/>
    <property type="match status" value="1"/>
</dbReference>
<evidence type="ECO:0000313" key="3">
    <source>
        <dbReference type="EMBL" id="VDK59403.1"/>
    </source>
</evidence>
<evidence type="ECO:0000259" key="1">
    <source>
        <dbReference type="Pfam" id="PF16507"/>
    </source>
</evidence>
<evidence type="ECO:0000259" key="2">
    <source>
        <dbReference type="Pfam" id="PF23096"/>
    </source>
</evidence>
<dbReference type="GO" id="GO:0005829">
    <property type="term" value="C:cytosol"/>
    <property type="evidence" value="ECO:0007669"/>
    <property type="project" value="TreeGrafter"/>
</dbReference>
<dbReference type="Pfam" id="PF16507">
    <property type="entry name" value="HEAT_PSME4_mid"/>
    <property type="match status" value="1"/>
</dbReference>
<evidence type="ECO:0000313" key="4">
    <source>
        <dbReference type="Proteomes" id="UP000267096"/>
    </source>
</evidence>
<dbReference type="PANTHER" id="PTHR32170:SF3">
    <property type="entry name" value="PROTEASOME ACTIVATOR COMPLEX SUBUNIT 4"/>
    <property type="match status" value="1"/>
</dbReference>
<dbReference type="GO" id="GO:0016504">
    <property type="term" value="F:peptidase activator activity"/>
    <property type="evidence" value="ECO:0007669"/>
    <property type="project" value="InterPro"/>
</dbReference>
<dbReference type="AlphaFoldDB" id="A0A3P6RTD0"/>
<gene>
    <name evidence="3" type="ORF">ASIM_LOCUS17066</name>
</gene>
<reference evidence="3 4" key="1">
    <citation type="submission" date="2018-11" db="EMBL/GenBank/DDBJ databases">
        <authorList>
            <consortium name="Pathogen Informatics"/>
        </authorList>
    </citation>
    <scope>NUCLEOTIDE SEQUENCE [LARGE SCALE GENOMIC DNA]</scope>
</reference>
<dbReference type="Proteomes" id="UP000267096">
    <property type="component" value="Unassembled WGS sequence"/>
</dbReference>
<dbReference type="GO" id="GO:0010499">
    <property type="term" value="P:proteasomal ubiquitin-independent protein catabolic process"/>
    <property type="evidence" value="ECO:0007669"/>
    <property type="project" value="TreeGrafter"/>
</dbReference>
<feature type="domain" description="Proteasome activator Blm10 middle HEAT repeats region" evidence="1">
    <location>
        <begin position="18"/>
        <end position="246"/>
    </location>
</feature>
<organism evidence="3 4">
    <name type="scientific">Anisakis simplex</name>
    <name type="common">Herring worm</name>
    <dbReference type="NCBI Taxonomy" id="6269"/>
    <lineage>
        <taxon>Eukaryota</taxon>
        <taxon>Metazoa</taxon>
        <taxon>Ecdysozoa</taxon>
        <taxon>Nematoda</taxon>
        <taxon>Chromadorea</taxon>
        <taxon>Rhabditida</taxon>
        <taxon>Spirurina</taxon>
        <taxon>Ascaridomorpha</taxon>
        <taxon>Ascaridoidea</taxon>
        <taxon>Anisakidae</taxon>
        <taxon>Anisakis</taxon>
        <taxon>Anisakis simplex complex</taxon>
    </lineage>
</organism>
<protein>
    <submittedName>
        <fullName evidence="3">Uncharacterized protein</fullName>
    </submittedName>
</protein>
<dbReference type="EMBL" id="UYRR01033703">
    <property type="protein sequence ID" value="VDK59403.1"/>
    <property type="molecule type" value="Genomic_DNA"/>
</dbReference>
<sequence>MGTAVPKDSTTCLDSICDVSAAQAGYGGEDELLVNIRIQSAFRSLLNNSSSAIVELIAEQIYNFVRTMQTENAIAADAMCALVQECTYANPAKYTPLYLKHVMENLKELNCEEKQHLEVLDAATMWFIYLGMVLFSVPSQIILKYKTECIQLHKMAISMHCLNAYQGACWSLTNVLTQLTEVYPLSENDQQMELNKPLKESLIIEKWGAGVVKDAVKMRWHVPDVDELCFAEQLIDEFVFKEILVLQTPEKMDKKAIKRSLYIVEKLLFCVGKRLPNFTTPIITLSRTEIPTEPQILSAMSPQMKTFSFRGENVRERVRQTMHNLIVHVLRLHDDQAKILEKITAILHLLTTRGSQCRFREKPETSSPSYEDPIRGKRVELYRNFEERVFALQKEIRPRSDKFTTSHLEILKDLVLLGTNSFTEVRIASQTVLIRILSKFPNAKAQIVKDITKYLDPSTKACHEEIKGALYMLIKGGFVVSSAPSVRCRCWLAIAKIAYSEKPSIIKLVERAYSLVSVESWSPAKNIISDRLRMCAQQLIDADARNSEAFIEFQKKIPKTDVEFLQKTKVTFNERQTKKQKKTATLRHELVMTCLNKGQFYHWRNVDCARSFLYTLHRNDFDVAALKIRDPQGMHGCGPRLDNLCVVYDEKKLPVDDDTWNGTVFVSKPHWGSYQWPKSVKSFTEEHCMNLSFCF</sequence>
<proteinExistence type="predicted"/>
<name>A0A3P6RTD0_ANISI</name>
<dbReference type="GO" id="GO:0005634">
    <property type="term" value="C:nucleus"/>
    <property type="evidence" value="ECO:0007669"/>
    <property type="project" value="TreeGrafter"/>
</dbReference>
<feature type="domain" description="Proteasome activator complex subunit 4-like HEAT repeat-like" evidence="2">
    <location>
        <begin position="637"/>
        <end position="684"/>
    </location>
</feature>
<keyword evidence="4" id="KW-1185">Reference proteome</keyword>
<dbReference type="PANTHER" id="PTHR32170">
    <property type="entry name" value="PROTEASOME ACTIVATOR COMPLEX SUBUNIT 4"/>
    <property type="match status" value="1"/>
</dbReference>
<dbReference type="OrthoDB" id="17907at2759"/>
<dbReference type="InterPro" id="IPR035309">
    <property type="entry name" value="PSME4"/>
</dbReference>